<evidence type="ECO:0000256" key="1">
    <source>
        <dbReference type="SAM" id="MobiDB-lite"/>
    </source>
</evidence>
<feature type="region of interest" description="Disordered" evidence="1">
    <location>
        <begin position="25"/>
        <end position="56"/>
    </location>
</feature>
<dbReference type="EMBL" id="MT028492">
    <property type="protein sequence ID" value="QIG66094.1"/>
    <property type="molecule type" value="Genomic_DNA"/>
</dbReference>
<reference evidence="2 3" key="1">
    <citation type="submission" date="2020-02" db="EMBL/GenBank/DDBJ databases">
        <title>Identification and Characterization of First Virulent Phages, Including a Novel Jumbo Virus, Infecting Ochrobactrum spp.</title>
        <authorList>
            <person name="Decewicz P."/>
            <person name="Golec P."/>
            <person name="Szymczak M."/>
            <person name="Radlinska M."/>
            <person name="Dziewit L."/>
        </authorList>
    </citation>
    <scope>NUCLEOTIDE SEQUENCE [LARGE SCALE GENOMIC DNA]</scope>
</reference>
<feature type="compositionally biased region" description="Low complexity" evidence="1">
    <location>
        <begin position="47"/>
        <end position="56"/>
    </location>
</feature>
<feature type="region of interest" description="Disordered" evidence="1">
    <location>
        <begin position="318"/>
        <end position="343"/>
    </location>
</feature>
<gene>
    <name evidence="2" type="ORF">phiOH_p38</name>
</gene>
<name>A0A6G6XXN7_9CAUD</name>
<proteinExistence type="predicted"/>
<protein>
    <submittedName>
        <fullName evidence="2">Uncharacterized protein</fullName>
    </submittedName>
</protein>
<accession>A0A6G6XXN7</accession>
<keyword evidence="3" id="KW-1185">Reference proteome</keyword>
<evidence type="ECO:0000313" key="2">
    <source>
        <dbReference type="EMBL" id="QIG66094.1"/>
    </source>
</evidence>
<dbReference type="Proteomes" id="UP000503046">
    <property type="component" value="Segment"/>
</dbReference>
<evidence type="ECO:0000313" key="3">
    <source>
        <dbReference type="Proteomes" id="UP000503046"/>
    </source>
</evidence>
<organism evidence="2 3">
    <name type="scientific">Ochrobactrum phage vB_OspP_OH</name>
    <dbReference type="NCBI Taxonomy" id="2712957"/>
    <lineage>
        <taxon>Viruses</taxon>
        <taxon>Duplodnaviria</taxon>
        <taxon>Heunggongvirae</taxon>
        <taxon>Uroviricota</taxon>
        <taxon>Caudoviricetes</taxon>
        <taxon>Wolominvirus</taxon>
        <taxon>Wolominvirus OH</taxon>
    </lineage>
</organism>
<feature type="compositionally biased region" description="Basic and acidic residues" evidence="1">
    <location>
        <begin position="322"/>
        <end position="334"/>
    </location>
</feature>
<sequence>MAGSIGDMIFNLMGREDPRSKLLAAASAPPTGGTYAQPAATPAGTDAPQQQPVAQAYQSPPDLAKLYTEVLDRERSNQMIDRGIGLIGASLAFPENRPGIMAAFGGGGGSGTGSAASMLEQVMNVQKTNQAIQQMAATRAALPSIAQRYGLDMATAQYLLNSGKLDSVIAEAEKPNKQIVSNADGTSSIVDLTTGVIGEAFGPKKPRDIEIVTAQDGTKFAVYKDTGQRVGTDNIVEGEGSTDDIRELNRTNKERAEKGLPPIPTQEWIKTKGGTAAGKPLDAAGNVLPDPPKDMAWKRDANGNVEMNAQGQPVAIPISGSDLERERTQEDAAKSRQRQSRSIMQNLVNDKIAEAKKLAENEGGWLPTTGVLGGSSAAQLVYQPSADLAATLNTIAGNISLDKLNEMRQNAPSGASGLGQVTEGEHRILQSVYGSLAQSQSKEQFMRNLDRLEKTLDLIINVGIPTADNPAPTPGASTGGYKIIGVK</sequence>